<organism evidence="5 6">
    <name type="scientific">Massilia psychrophila</name>
    <dbReference type="NCBI Taxonomy" id="1603353"/>
    <lineage>
        <taxon>Bacteria</taxon>
        <taxon>Pseudomonadati</taxon>
        <taxon>Pseudomonadota</taxon>
        <taxon>Betaproteobacteria</taxon>
        <taxon>Burkholderiales</taxon>
        <taxon>Oxalobacteraceae</taxon>
        <taxon>Telluria group</taxon>
        <taxon>Massilia</taxon>
    </lineage>
</organism>
<evidence type="ECO:0000256" key="3">
    <source>
        <dbReference type="ARBA" id="ARBA00023172"/>
    </source>
</evidence>
<dbReference type="InterPro" id="IPR032874">
    <property type="entry name" value="DDE_dom"/>
</dbReference>
<dbReference type="InterPro" id="IPR047930">
    <property type="entry name" value="Transpos_IS6"/>
</dbReference>
<dbReference type="PANTHER" id="PTHR35528">
    <property type="entry name" value="BLL1675 PROTEIN"/>
    <property type="match status" value="1"/>
</dbReference>
<dbReference type="EMBL" id="PDOB01000096">
    <property type="protein sequence ID" value="PIL37777.1"/>
    <property type="molecule type" value="Genomic_DNA"/>
</dbReference>
<feature type="domain" description="DDE" evidence="4">
    <location>
        <begin position="7"/>
        <end position="141"/>
    </location>
</feature>
<reference evidence="5 6" key="1">
    <citation type="submission" date="2017-10" db="EMBL/GenBank/DDBJ databases">
        <title>Massilia psychrophilum sp. nov., a novel purple-pigmented bacterium isolated from Tianshan glacier, Xinjiang Municipality, China.</title>
        <authorList>
            <person name="Wang H."/>
        </authorList>
    </citation>
    <scope>NUCLEOTIDE SEQUENCE [LARGE SCALE GENOMIC DNA]</scope>
    <source>
        <strain evidence="5 6">JCM 30813</strain>
    </source>
</reference>
<evidence type="ECO:0000259" key="4">
    <source>
        <dbReference type="Pfam" id="PF13610"/>
    </source>
</evidence>
<comment type="caution">
    <text evidence="5">The sequence shown here is derived from an EMBL/GenBank/DDBJ whole genome shotgun (WGS) entry which is preliminary data.</text>
</comment>
<dbReference type="RefSeq" id="WP_099917963.1">
    <property type="nucleotide sequence ID" value="NZ_PDOB01000096.1"/>
</dbReference>
<dbReference type="AlphaFoldDB" id="A0A2G8SVI5"/>
<evidence type="ECO:0000313" key="6">
    <source>
        <dbReference type="Proteomes" id="UP000228593"/>
    </source>
</evidence>
<dbReference type="OrthoDB" id="4315389at2"/>
<dbReference type="GO" id="GO:0006310">
    <property type="term" value="P:DNA recombination"/>
    <property type="evidence" value="ECO:0007669"/>
    <property type="project" value="UniProtKB-KW"/>
</dbReference>
<dbReference type="GO" id="GO:0003677">
    <property type="term" value="F:DNA binding"/>
    <property type="evidence" value="ECO:0007669"/>
    <property type="project" value="UniProtKB-KW"/>
</dbReference>
<dbReference type="GO" id="GO:0032196">
    <property type="term" value="P:transposition"/>
    <property type="evidence" value="ECO:0007669"/>
    <property type="project" value="UniProtKB-KW"/>
</dbReference>
<sequence length="166" mass="18843">HKRPVGASWRMDETYIKVKGVWKYLYRAVDKQGKTVDFLLTAKRDMAAAKRFFDKAMQTNGDPEKAAMDKSGANKAAIDAINAGRDVPIVVRQVKYLNNIVEQDRRAIKRVTRPMLNFKSFRSARCVLAGIELLHMIRKGQFTTDGTNMTSFADQFYALAVQVRPV</sequence>
<feature type="non-terminal residue" evidence="5">
    <location>
        <position position="1"/>
    </location>
</feature>
<dbReference type="PANTHER" id="PTHR35528:SF3">
    <property type="entry name" value="BLL1675 PROTEIN"/>
    <property type="match status" value="1"/>
</dbReference>
<gene>
    <name evidence="5" type="ORF">CR103_21730</name>
</gene>
<evidence type="ECO:0000256" key="2">
    <source>
        <dbReference type="ARBA" id="ARBA00023125"/>
    </source>
</evidence>
<dbReference type="Pfam" id="PF13610">
    <property type="entry name" value="DDE_Tnp_IS240"/>
    <property type="match status" value="1"/>
</dbReference>
<keyword evidence="2" id="KW-0238">DNA-binding</keyword>
<dbReference type="Proteomes" id="UP000228593">
    <property type="component" value="Unassembled WGS sequence"/>
</dbReference>
<keyword evidence="3" id="KW-0233">DNA recombination</keyword>
<keyword evidence="1" id="KW-0815">Transposition</keyword>
<accession>A0A2G8SVI5</accession>
<proteinExistence type="predicted"/>
<dbReference type="NCBIfam" id="NF033587">
    <property type="entry name" value="transpos_IS6"/>
    <property type="match status" value="1"/>
</dbReference>
<keyword evidence="6" id="KW-1185">Reference proteome</keyword>
<evidence type="ECO:0000256" key="1">
    <source>
        <dbReference type="ARBA" id="ARBA00022578"/>
    </source>
</evidence>
<evidence type="ECO:0000313" key="5">
    <source>
        <dbReference type="EMBL" id="PIL37777.1"/>
    </source>
</evidence>
<name>A0A2G8SVI5_9BURK</name>
<dbReference type="InterPro" id="IPR052183">
    <property type="entry name" value="IS_Transposase"/>
</dbReference>
<protein>
    <submittedName>
        <fullName evidence="5">IS6 family transposase</fullName>
    </submittedName>
</protein>